<sequence length="112" mass="11962">MDLQAGRVSKAKGAVKVAAGIEGRKRAAVVRRGLRQRENMAGRQRQQRCCARQRCGRGGSDEGLATTGCALPRASQRQCFTNDNEIITSQSEDDEADDIATIGQGGNDGVID</sequence>
<accession>A0A427AM30</accession>
<dbReference type="Proteomes" id="UP000287651">
    <property type="component" value="Unassembled WGS sequence"/>
</dbReference>
<organism evidence="2 3">
    <name type="scientific">Ensete ventricosum</name>
    <name type="common">Abyssinian banana</name>
    <name type="synonym">Musa ensete</name>
    <dbReference type="NCBI Taxonomy" id="4639"/>
    <lineage>
        <taxon>Eukaryota</taxon>
        <taxon>Viridiplantae</taxon>
        <taxon>Streptophyta</taxon>
        <taxon>Embryophyta</taxon>
        <taxon>Tracheophyta</taxon>
        <taxon>Spermatophyta</taxon>
        <taxon>Magnoliopsida</taxon>
        <taxon>Liliopsida</taxon>
        <taxon>Zingiberales</taxon>
        <taxon>Musaceae</taxon>
        <taxon>Ensete</taxon>
    </lineage>
</organism>
<feature type="compositionally biased region" description="Gly residues" evidence="1">
    <location>
        <begin position="103"/>
        <end position="112"/>
    </location>
</feature>
<dbReference type="AlphaFoldDB" id="A0A427AM30"/>
<comment type="caution">
    <text evidence="2">The sequence shown here is derived from an EMBL/GenBank/DDBJ whole genome shotgun (WGS) entry which is preliminary data.</text>
</comment>
<feature type="region of interest" description="Disordered" evidence="1">
    <location>
        <begin position="84"/>
        <end position="112"/>
    </location>
</feature>
<name>A0A427AM30_ENSVE</name>
<evidence type="ECO:0000313" key="3">
    <source>
        <dbReference type="Proteomes" id="UP000287651"/>
    </source>
</evidence>
<dbReference type="EMBL" id="AMZH03001966">
    <property type="protein sequence ID" value="RRT77305.1"/>
    <property type="molecule type" value="Genomic_DNA"/>
</dbReference>
<evidence type="ECO:0000256" key="1">
    <source>
        <dbReference type="SAM" id="MobiDB-lite"/>
    </source>
</evidence>
<protein>
    <submittedName>
        <fullName evidence="2">Uncharacterized protein</fullName>
    </submittedName>
</protein>
<reference evidence="2 3" key="1">
    <citation type="journal article" date="2014" name="Agronomy (Basel)">
        <title>A Draft Genome Sequence for Ensete ventricosum, the Drought-Tolerant Tree Against Hunger.</title>
        <authorList>
            <person name="Harrison J."/>
            <person name="Moore K.A."/>
            <person name="Paszkiewicz K."/>
            <person name="Jones T."/>
            <person name="Grant M."/>
            <person name="Ambacheew D."/>
            <person name="Muzemil S."/>
            <person name="Studholme D.J."/>
        </authorList>
    </citation>
    <scope>NUCLEOTIDE SEQUENCE [LARGE SCALE GENOMIC DNA]</scope>
</reference>
<evidence type="ECO:0000313" key="2">
    <source>
        <dbReference type="EMBL" id="RRT77305.1"/>
    </source>
</evidence>
<proteinExistence type="predicted"/>
<gene>
    <name evidence="2" type="ORF">B296_00022645</name>
</gene>